<dbReference type="PROSITE" id="PS51186">
    <property type="entry name" value="GNAT"/>
    <property type="match status" value="1"/>
</dbReference>
<dbReference type="SUPFAM" id="SSF55729">
    <property type="entry name" value="Acyl-CoA N-acyltransferases (Nat)"/>
    <property type="match status" value="1"/>
</dbReference>
<reference evidence="2 3" key="1">
    <citation type="submission" date="2016-10" db="EMBL/GenBank/DDBJ databases">
        <authorList>
            <person name="Varghese N."/>
            <person name="Submissions S."/>
        </authorList>
    </citation>
    <scope>NUCLEOTIDE SEQUENCE [LARGE SCALE GENOMIC DNA]</scope>
    <source>
        <strain evidence="2 3">DSM 18839</strain>
    </source>
</reference>
<name>A0A8G2EXY4_9PROT</name>
<dbReference type="Proteomes" id="UP000198615">
    <property type="component" value="Unassembled WGS sequence"/>
</dbReference>
<evidence type="ECO:0000259" key="1">
    <source>
        <dbReference type="PROSITE" id="PS51186"/>
    </source>
</evidence>
<dbReference type="Pfam" id="PF13673">
    <property type="entry name" value="Acetyltransf_10"/>
    <property type="match status" value="1"/>
</dbReference>
<proteinExistence type="predicted"/>
<evidence type="ECO:0000313" key="3">
    <source>
        <dbReference type="Proteomes" id="UP000198615"/>
    </source>
</evidence>
<accession>A0A8G2EXY4</accession>
<organism evidence="2 3">
    <name type="scientific">Thalassobaculum litoreum DSM 18839</name>
    <dbReference type="NCBI Taxonomy" id="1123362"/>
    <lineage>
        <taxon>Bacteria</taxon>
        <taxon>Pseudomonadati</taxon>
        <taxon>Pseudomonadota</taxon>
        <taxon>Alphaproteobacteria</taxon>
        <taxon>Rhodospirillales</taxon>
        <taxon>Thalassobaculaceae</taxon>
        <taxon>Thalassobaculum</taxon>
    </lineage>
</organism>
<dbReference type="AlphaFoldDB" id="A0A8G2EXY4"/>
<keyword evidence="3" id="KW-1185">Reference proteome</keyword>
<dbReference type="InterPro" id="IPR000182">
    <property type="entry name" value="GNAT_dom"/>
</dbReference>
<gene>
    <name evidence="2" type="ORF">SAMN05660686_04206</name>
</gene>
<sequence>MSAAQLPPVTWRWHRWDQLDRDQLYAILKARVDIFVVEQECPYPEIDGKDPAAWHLLGYDGHPGDGVLLAYARLFAPGDYYAEPAVGRVLTTPAARGRGVGRLLMAECHRFSEASFGTPAVRLNGQGYLKAFYESLGYAAVMGPYDEDGIPHYEMLRSAP</sequence>
<comment type="caution">
    <text evidence="2">The sequence shown here is derived from an EMBL/GenBank/DDBJ whole genome shotgun (WGS) entry which is preliminary data.</text>
</comment>
<feature type="domain" description="N-acetyltransferase" evidence="1">
    <location>
        <begin position="4"/>
        <end position="160"/>
    </location>
</feature>
<dbReference type="RefSeq" id="WP_215906184.1">
    <property type="nucleotide sequence ID" value="NZ_FNBW01000016.1"/>
</dbReference>
<protein>
    <submittedName>
        <fullName evidence="2">ElaA protein</fullName>
    </submittedName>
</protein>
<dbReference type="CDD" id="cd04301">
    <property type="entry name" value="NAT_SF"/>
    <property type="match status" value="1"/>
</dbReference>
<dbReference type="InterPro" id="IPR016181">
    <property type="entry name" value="Acyl_CoA_acyltransferase"/>
</dbReference>
<dbReference type="Gene3D" id="3.40.630.30">
    <property type="match status" value="1"/>
</dbReference>
<dbReference type="GO" id="GO:0016747">
    <property type="term" value="F:acyltransferase activity, transferring groups other than amino-acyl groups"/>
    <property type="evidence" value="ECO:0007669"/>
    <property type="project" value="InterPro"/>
</dbReference>
<dbReference type="EMBL" id="FNBW01000016">
    <property type="protein sequence ID" value="SDG38652.1"/>
    <property type="molecule type" value="Genomic_DNA"/>
</dbReference>
<evidence type="ECO:0000313" key="2">
    <source>
        <dbReference type="EMBL" id="SDG38652.1"/>
    </source>
</evidence>